<comment type="caution">
    <text evidence="4">The sequence shown here is derived from an EMBL/GenBank/DDBJ whole genome shotgun (WGS) entry which is preliminary data.</text>
</comment>
<dbReference type="EMBL" id="JAVREO010000009">
    <property type="protein sequence ID" value="MDT0267925.1"/>
    <property type="molecule type" value="Genomic_DNA"/>
</dbReference>
<evidence type="ECO:0000256" key="1">
    <source>
        <dbReference type="ARBA" id="ARBA00022679"/>
    </source>
</evidence>
<feature type="domain" description="N-acetyltransferase" evidence="3">
    <location>
        <begin position="13"/>
        <end position="201"/>
    </location>
</feature>
<dbReference type="Proteomes" id="UP001183410">
    <property type="component" value="Unassembled WGS sequence"/>
</dbReference>
<proteinExistence type="predicted"/>
<dbReference type="RefSeq" id="WP_311668005.1">
    <property type="nucleotide sequence ID" value="NZ_JAVREO010000009.1"/>
</dbReference>
<dbReference type="CDD" id="cd04301">
    <property type="entry name" value="NAT_SF"/>
    <property type="match status" value="1"/>
</dbReference>
<organism evidence="4 5">
    <name type="scientific">Streptomyces chisholmiae</name>
    <dbReference type="NCBI Taxonomy" id="3075540"/>
    <lineage>
        <taxon>Bacteria</taxon>
        <taxon>Bacillati</taxon>
        <taxon>Actinomycetota</taxon>
        <taxon>Actinomycetes</taxon>
        <taxon>Kitasatosporales</taxon>
        <taxon>Streptomycetaceae</taxon>
        <taxon>Streptomyces</taxon>
    </lineage>
</organism>
<dbReference type="Pfam" id="PF00583">
    <property type="entry name" value="Acetyltransf_1"/>
    <property type="match status" value="1"/>
</dbReference>
<dbReference type="PANTHER" id="PTHR43420">
    <property type="entry name" value="ACETYLTRANSFERASE"/>
    <property type="match status" value="1"/>
</dbReference>
<keyword evidence="1" id="KW-0808">Transferase</keyword>
<evidence type="ECO:0000313" key="5">
    <source>
        <dbReference type="Proteomes" id="UP001183410"/>
    </source>
</evidence>
<keyword evidence="2" id="KW-0012">Acyltransferase</keyword>
<gene>
    <name evidence="4" type="ORF">RM844_16720</name>
</gene>
<dbReference type="InterPro" id="IPR000182">
    <property type="entry name" value="GNAT_dom"/>
</dbReference>
<sequence length="212" mass="24169">MASRRDDDSGPVVTVRRMDEYDRDVRDEVTRVILDGYFSELSFFSRDRHGFAAALRDDLRADMFHVAEVDGAIVSVLACSDHTGRALVANRASFRRGLGHLRGTVAARLLAREFNAPQAGDAHTGYIEWVATSEHARGRGVSTALFRHVMRHTHHRTLTLEVVDSNHTARRLYARLGFVEYARRPAKVWERRMFQARLYLRWSKDPVPPPAT</sequence>
<evidence type="ECO:0000313" key="4">
    <source>
        <dbReference type="EMBL" id="MDT0267925.1"/>
    </source>
</evidence>
<accession>A0ABU2JSG3</accession>
<dbReference type="PROSITE" id="PS51186">
    <property type="entry name" value="GNAT"/>
    <property type="match status" value="1"/>
</dbReference>
<reference evidence="5" key="1">
    <citation type="submission" date="2023-07" db="EMBL/GenBank/DDBJ databases">
        <title>30 novel species of actinomycetes from the DSMZ collection.</title>
        <authorList>
            <person name="Nouioui I."/>
        </authorList>
    </citation>
    <scope>NUCLEOTIDE SEQUENCE [LARGE SCALE GENOMIC DNA]</scope>
    <source>
        <strain evidence="5">DSM 44915</strain>
    </source>
</reference>
<protein>
    <submittedName>
        <fullName evidence="4">GNAT family N-acetyltransferase</fullName>
    </submittedName>
</protein>
<dbReference type="SUPFAM" id="SSF55729">
    <property type="entry name" value="Acyl-CoA N-acyltransferases (Nat)"/>
    <property type="match status" value="1"/>
</dbReference>
<evidence type="ECO:0000259" key="3">
    <source>
        <dbReference type="PROSITE" id="PS51186"/>
    </source>
</evidence>
<dbReference type="Gene3D" id="3.40.630.30">
    <property type="match status" value="1"/>
</dbReference>
<dbReference type="InterPro" id="IPR050680">
    <property type="entry name" value="YpeA/RimI_acetyltransf"/>
</dbReference>
<keyword evidence="5" id="KW-1185">Reference proteome</keyword>
<dbReference type="InterPro" id="IPR016181">
    <property type="entry name" value="Acyl_CoA_acyltransferase"/>
</dbReference>
<evidence type="ECO:0000256" key="2">
    <source>
        <dbReference type="ARBA" id="ARBA00023315"/>
    </source>
</evidence>
<name>A0ABU2JSG3_9ACTN</name>